<evidence type="ECO:0000256" key="4">
    <source>
        <dbReference type="ARBA" id="ARBA00023014"/>
    </source>
</evidence>
<dbReference type="GO" id="GO:0046872">
    <property type="term" value="F:metal ion binding"/>
    <property type="evidence" value="ECO:0007669"/>
    <property type="project" value="UniProtKB-KW"/>
</dbReference>
<dbReference type="CDD" id="cd10551">
    <property type="entry name" value="PsrB"/>
    <property type="match status" value="1"/>
</dbReference>
<dbReference type="SUPFAM" id="SSF54862">
    <property type="entry name" value="4Fe-4S ferredoxins"/>
    <property type="match status" value="1"/>
</dbReference>
<dbReference type="AlphaFoldDB" id="A0AA35QVC2"/>
<dbReference type="Proteomes" id="UP001174909">
    <property type="component" value="Unassembled WGS sequence"/>
</dbReference>
<comment type="caution">
    <text evidence="6">The sequence shown here is derived from an EMBL/GenBank/DDBJ whole genome shotgun (WGS) entry which is preliminary data.</text>
</comment>
<evidence type="ECO:0000256" key="3">
    <source>
        <dbReference type="ARBA" id="ARBA00023004"/>
    </source>
</evidence>
<sequence>MPNAEFPHKWGMVVDLDKCTGCQACVVACQAENNIPINTKDYFLQRRAYEWIRIERYWEGEYPNIKARFMPVLCQHCENAPCEPVCPVFATYHNEEGLNVQVYNRCVGTRYCINNCPYQVRMFNFWHPNWPARLENQLNPDVTVRTGGITEKCTFCVQRLRRGEIEVEARGGQRLNDERITGGNYDPACVQACPTNALMFGDLEEPDTAIKPYFDDVNAHPGHGEPDRETRGYRLLEEMNTRPSIIYLKKIDQYPLKGGH</sequence>
<dbReference type="Gene3D" id="3.30.70.20">
    <property type="match status" value="2"/>
</dbReference>
<dbReference type="PANTHER" id="PTHR43177">
    <property type="entry name" value="PROTEIN NRFC"/>
    <property type="match status" value="1"/>
</dbReference>
<dbReference type="Pfam" id="PF12797">
    <property type="entry name" value="Fer4_2"/>
    <property type="match status" value="1"/>
</dbReference>
<dbReference type="InterPro" id="IPR050954">
    <property type="entry name" value="ET_IronSulfur_Cluster-Binding"/>
</dbReference>
<dbReference type="GO" id="GO:0051539">
    <property type="term" value="F:4 iron, 4 sulfur cluster binding"/>
    <property type="evidence" value="ECO:0007669"/>
    <property type="project" value="UniProtKB-KW"/>
</dbReference>
<dbReference type="Pfam" id="PF13247">
    <property type="entry name" value="Fer4_11"/>
    <property type="match status" value="1"/>
</dbReference>
<keyword evidence="3" id="KW-0408">Iron</keyword>
<dbReference type="InterPro" id="IPR017896">
    <property type="entry name" value="4Fe4S_Fe-S-bd"/>
</dbReference>
<evidence type="ECO:0000313" key="6">
    <source>
        <dbReference type="EMBL" id="CAI7992743.1"/>
    </source>
</evidence>
<evidence type="ECO:0000256" key="1">
    <source>
        <dbReference type="ARBA" id="ARBA00022485"/>
    </source>
</evidence>
<keyword evidence="7" id="KW-1185">Reference proteome</keyword>
<keyword evidence="2" id="KW-0479">Metal-binding</keyword>
<name>A0AA35QVC2_GEOBA</name>
<evidence type="ECO:0000259" key="5">
    <source>
        <dbReference type="PROSITE" id="PS51379"/>
    </source>
</evidence>
<protein>
    <submittedName>
        <fullName evidence="6">Menaquinone reductase, iron-sulfur cluster-binding subunit</fullName>
    </submittedName>
</protein>
<dbReference type="PANTHER" id="PTHR43177:SF3">
    <property type="entry name" value="PROTEIN NRFC HOMOLOG"/>
    <property type="match status" value="1"/>
</dbReference>
<feature type="domain" description="4Fe-4S ferredoxin-type" evidence="5">
    <location>
        <begin position="10"/>
        <end position="40"/>
    </location>
</feature>
<proteinExistence type="predicted"/>
<dbReference type="EMBL" id="CASHTH010000157">
    <property type="protein sequence ID" value="CAI7992743.1"/>
    <property type="molecule type" value="Genomic_DNA"/>
</dbReference>
<gene>
    <name evidence="6" type="ORF">GBAR_LOCUS1110</name>
</gene>
<keyword evidence="1" id="KW-0004">4Fe-4S</keyword>
<dbReference type="PROSITE" id="PS51379">
    <property type="entry name" value="4FE4S_FER_2"/>
    <property type="match status" value="1"/>
</dbReference>
<organism evidence="6 7">
    <name type="scientific">Geodia barretti</name>
    <name type="common">Barrett's horny sponge</name>
    <dbReference type="NCBI Taxonomy" id="519541"/>
    <lineage>
        <taxon>Eukaryota</taxon>
        <taxon>Metazoa</taxon>
        <taxon>Porifera</taxon>
        <taxon>Demospongiae</taxon>
        <taxon>Heteroscleromorpha</taxon>
        <taxon>Tetractinellida</taxon>
        <taxon>Astrophorina</taxon>
        <taxon>Geodiidae</taxon>
        <taxon>Geodia</taxon>
    </lineage>
</organism>
<reference evidence="6" key="1">
    <citation type="submission" date="2023-03" db="EMBL/GenBank/DDBJ databases">
        <authorList>
            <person name="Steffen K."/>
            <person name="Cardenas P."/>
        </authorList>
    </citation>
    <scope>NUCLEOTIDE SEQUENCE</scope>
</reference>
<accession>A0AA35QVC2</accession>
<evidence type="ECO:0000313" key="7">
    <source>
        <dbReference type="Proteomes" id="UP001174909"/>
    </source>
</evidence>
<evidence type="ECO:0000256" key="2">
    <source>
        <dbReference type="ARBA" id="ARBA00022723"/>
    </source>
</evidence>
<keyword evidence="4" id="KW-0411">Iron-sulfur</keyword>